<feature type="compositionally biased region" description="Low complexity" evidence="1">
    <location>
        <begin position="733"/>
        <end position="749"/>
    </location>
</feature>
<feature type="compositionally biased region" description="Polar residues" evidence="1">
    <location>
        <begin position="53"/>
        <end position="63"/>
    </location>
</feature>
<feature type="compositionally biased region" description="Basic and acidic residues" evidence="1">
    <location>
        <begin position="1"/>
        <end position="10"/>
    </location>
</feature>
<protein>
    <submittedName>
        <fullName evidence="2">Uncharacterized protein</fullName>
    </submittedName>
</protein>
<feature type="compositionally biased region" description="Polar residues" evidence="1">
    <location>
        <begin position="181"/>
        <end position="190"/>
    </location>
</feature>
<dbReference type="OrthoDB" id="2589068at2759"/>
<dbReference type="EMBL" id="JABELV010000082">
    <property type="protein sequence ID" value="KAG7531792.1"/>
    <property type="molecule type" value="Genomic_DNA"/>
</dbReference>
<feature type="compositionally biased region" description="Low complexity" evidence="1">
    <location>
        <begin position="277"/>
        <end position="288"/>
    </location>
</feature>
<feature type="region of interest" description="Disordered" evidence="1">
    <location>
        <begin position="549"/>
        <end position="583"/>
    </location>
</feature>
<evidence type="ECO:0000256" key="1">
    <source>
        <dbReference type="SAM" id="MobiDB-lite"/>
    </source>
</evidence>
<organism evidence="2 3">
    <name type="scientific">Filobasidium floriforme</name>
    <dbReference type="NCBI Taxonomy" id="5210"/>
    <lineage>
        <taxon>Eukaryota</taxon>
        <taxon>Fungi</taxon>
        <taxon>Dikarya</taxon>
        <taxon>Basidiomycota</taxon>
        <taxon>Agaricomycotina</taxon>
        <taxon>Tremellomycetes</taxon>
        <taxon>Filobasidiales</taxon>
        <taxon>Filobasidiaceae</taxon>
        <taxon>Filobasidium</taxon>
    </lineage>
</organism>
<feature type="compositionally biased region" description="Basic residues" evidence="1">
    <location>
        <begin position="982"/>
        <end position="991"/>
    </location>
</feature>
<proteinExistence type="predicted"/>
<feature type="compositionally biased region" description="Basic and acidic residues" evidence="1">
    <location>
        <begin position="338"/>
        <end position="365"/>
    </location>
</feature>
<feature type="compositionally biased region" description="Basic and acidic residues" evidence="1">
    <location>
        <begin position="549"/>
        <end position="574"/>
    </location>
</feature>
<feature type="region of interest" description="Disordered" evidence="1">
    <location>
        <begin position="155"/>
        <end position="508"/>
    </location>
</feature>
<feature type="compositionally biased region" description="Polar residues" evidence="1">
    <location>
        <begin position="713"/>
        <end position="724"/>
    </location>
</feature>
<feature type="compositionally biased region" description="Polar residues" evidence="1">
    <location>
        <begin position="831"/>
        <end position="843"/>
    </location>
</feature>
<accession>A0A8K0NMM9</accession>
<feature type="compositionally biased region" description="Polar residues" evidence="1">
    <location>
        <begin position="252"/>
        <end position="269"/>
    </location>
</feature>
<feature type="compositionally biased region" description="Polar residues" evidence="1">
    <location>
        <begin position="208"/>
        <end position="221"/>
    </location>
</feature>
<keyword evidence="3" id="KW-1185">Reference proteome</keyword>
<feature type="compositionally biased region" description="Polar residues" evidence="1">
    <location>
        <begin position="750"/>
        <end position="783"/>
    </location>
</feature>
<feature type="region of interest" description="Disordered" evidence="1">
    <location>
        <begin position="1"/>
        <end position="138"/>
    </location>
</feature>
<name>A0A8K0NMM9_9TREE</name>
<reference evidence="2" key="1">
    <citation type="submission" date="2020-04" db="EMBL/GenBank/DDBJ databases">
        <title>Analysis of mating type loci in Filobasidium floriforme.</title>
        <authorList>
            <person name="Nowrousian M."/>
        </authorList>
    </citation>
    <scope>NUCLEOTIDE SEQUENCE</scope>
    <source>
        <strain evidence="2">CBS 6242</strain>
    </source>
</reference>
<evidence type="ECO:0000313" key="3">
    <source>
        <dbReference type="Proteomes" id="UP000812966"/>
    </source>
</evidence>
<sequence length="1276" mass="141592">MVIDPRDQHQHQQQQDHPQDQTGPPRSYFVPSNLPSRPTDEEIAALEKYFGSHITTSSQSRPISTARAPEHYLSSGIDIHPNIEQAGLQGGVGGRHQQQQQPQYQPQPQIQSQSQSQSGAPPSNLPGQPDQNRKSFFGLDWGIHKPFGFPPVFANAFGHGPIKDQTQDQSQNHQLDKHQHQGQVLPNQPDQDQDYFLPEPYILPETQPVPSANPQQVQGQDQGIPAPAAAPNPGFGLLHPDSARLPPYPYGQSHSHNQGPPSPLSPTSRSGRDDTTSLAPSQSLSQLAVRRAKRSKEKVERRGSTGSALPRRRSSVAGTGGKEEKKARRLTGYYQKPDTYDHDHDHDQENDKDLDLGRMNIDDWARSQGGQSHSQGRARSHRTFDEQSPGGEEGYSPPHRRRTGGTNVDVGGDESEVARSERSTNFGYGGNGGGREGEADRATLRSRAGTGWSQVYPESQLPGRRPAPSQSQHHAHDDRRSYAPTARESVMGGGGWRSPEISEGVPESEVASMMDRMTIGARSGMTGQTGLTGMVGLPYRNMERMREALDDERREQRRLEASRARESDSREHSLHRSKSQLKSLQNTVRDLQARIIAEQVTRSETEREAVARAEEVRTYRDELAGAVRALRRAKEESRKLDEERRKGLRLFEETRERLVKLREAYKVQEAREAGRDEGRLEAFQEIERWMVNPPIPIEPMGYLPSGVLHPNERQNPQTDEQQGAQVRQDKQRQPQQQQSPEQGQQPRPQYQSFGDSADRLNQQAQRVASQAQGNRRPSTSPYPGSNREPSPRDPPAMPPHSMAGANAASSYLDRVEHDPRMQNMLHGAPQRTFTMPSQAPTGHTRSRAPDTLAPPDSASLLTKPLPSPHGRSSHQGHHQQPSRAGHSRQGSQIPRDILSPPRQDHNAPFDRSLSQADRYPPFPTHRTESILDHAVPLWPNPDMRGAQSVDPRGMPLPDSRETSEYHHHGQAPSRGPVPPSHATHRSNKTARSRLAAGLRGDDDPLSMIEETDEQVMDRQSPNPHRVPLPPSTAGGTHYHPARSMQSFMSSKFKPKQPVMPNPLGMSATATTNDNNLRGMYDSDRAARHTATLPDATNQYHPEGSHPMSLSPEQNNMEPINQHYREPSGGGSRGGMLGVSRAPTIHVMPPSRDSPGRDAPQSTFDKGSVLPANIPLPETRPGTMYGTEVNHPQRHHQRHSINAIDFAQRHPLPESRPTTIMERQSNGPLAATVEDVADVDAPPVRRGVPLASILKRDPMLLPLPHSKAPTRRKTSSR</sequence>
<comment type="caution">
    <text evidence="2">The sequence shown here is derived from an EMBL/GenBank/DDBJ whole genome shotgun (WGS) entry which is preliminary data.</text>
</comment>
<dbReference type="Proteomes" id="UP000812966">
    <property type="component" value="Unassembled WGS sequence"/>
</dbReference>
<feature type="region of interest" description="Disordered" evidence="1">
    <location>
        <begin position="1146"/>
        <end position="1173"/>
    </location>
</feature>
<feature type="compositionally biased region" description="Low complexity" evidence="1">
    <location>
        <begin position="95"/>
        <end position="122"/>
    </location>
</feature>
<evidence type="ECO:0000313" key="2">
    <source>
        <dbReference type="EMBL" id="KAG7531792.1"/>
    </source>
</evidence>
<feature type="compositionally biased region" description="Basic and acidic residues" evidence="1">
    <location>
        <begin position="958"/>
        <end position="967"/>
    </location>
</feature>
<gene>
    <name evidence="2" type="ORF">FFLO_04097</name>
</gene>
<dbReference type="AlphaFoldDB" id="A0A8K0NMM9"/>
<feature type="region of interest" description="Disordered" evidence="1">
    <location>
        <begin position="701"/>
        <end position="1040"/>
    </location>
</feature>